<dbReference type="Pfam" id="PF06644">
    <property type="entry name" value="ATP11"/>
    <property type="match status" value="1"/>
</dbReference>
<dbReference type="Proteomes" id="UP000308199">
    <property type="component" value="Unassembled WGS sequence"/>
</dbReference>
<dbReference type="InterPro" id="IPR010591">
    <property type="entry name" value="ATP11"/>
</dbReference>
<evidence type="ECO:0000313" key="5">
    <source>
        <dbReference type="EMBL" id="THH08612.1"/>
    </source>
</evidence>
<gene>
    <name evidence="5" type="ORF">EW145_g2587</name>
</gene>
<keyword evidence="3" id="KW-0809">Transit peptide</keyword>
<evidence type="ECO:0000256" key="2">
    <source>
        <dbReference type="ARBA" id="ARBA00009116"/>
    </source>
</evidence>
<dbReference type="GO" id="GO:0033615">
    <property type="term" value="P:mitochondrial proton-transporting ATP synthase complex assembly"/>
    <property type="evidence" value="ECO:0007669"/>
    <property type="project" value="TreeGrafter"/>
</dbReference>
<organism evidence="5 6">
    <name type="scientific">Phellinidium pouzarii</name>
    <dbReference type="NCBI Taxonomy" id="167371"/>
    <lineage>
        <taxon>Eukaryota</taxon>
        <taxon>Fungi</taxon>
        <taxon>Dikarya</taxon>
        <taxon>Basidiomycota</taxon>
        <taxon>Agaricomycotina</taxon>
        <taxon>Agaricomycetes</taxon>
        <taxon>Hymenochaetales</taxon>
        <taxon>Hymenochaetaceae</taxon>
        <taxon>Phellinidium</taxon>
    </lineage>
</organism>
<dbReference type="GO" id="GO:0005739">
    <property type="term" value="C:mitochondrion"/>
    <property type="evidence" value="ECO:0007669"/>
    <property type="project" value="UniProtKB-SubCell"/>
</dbReference>
<reference evidence="5 6" key="1">
    <citation type="submission" date="2019-02" db="EMBL/GenBank/DDBJ databases">
        <title>Genome sequencing of the rare red list fungi Phellinidium pouzarii.</title>
        <authorList>
            <person name="Buettner E."/>
            <person name="Kellner H."/>
        </authorList>
    </citation>
    <scope>NUCLEOTIDE SEQUENCE [LARGE SCALE GENOMIC DNA]</scope>
    <source>
        <strain evidence="5 6">DSM 108285</strain>
    </source>
</reference>
<accession>A0A4S4LA89</accession>
<sequence>MDVHKLLRKPHTAAQISALWTAFHASRSSGTGRGFLSASIPLSTYENLVRRAKKYSTFIVPLMREAQRTEALDSGDTQSSYEFFFMQWAFHSAPSIPLPSLLDEPLPSPPPAPEHPLATVLFTPLLEYKTRTTFATPHLVLTLYPDLARSHDLVLLRGDLTPSPSGEGRYLLRQQDAQLLALGMQRFYLADDTTTQSGERERAELLRVFNEKPSDFRWEELLKHADLTS</sequence>
<dbReference type="OrthoDB" id="16535at2759"/>
<evidence type="ECO:0000256" key="3">
    <source>
        <dbReference type="ARBA" id="ARBA00022946"/>
    </source>
</evidence>
<keyword evidence="6" id="KW-1185">Reference proteome</keyword>
<evidence type="ECO:0000313" key="6">
    <source>
        <dbReference type="Proteomes" id="UP000308199"/>
    </source>
</evidence>
<comment type="similarity">
    <text evidence="2">Belongs to the ATP11 family.</text>
</comment>
<dbReference type="AlphaFoldDB" id="A0A4S4LA89"/>
<comment type="caution">
    <text evidence="5">The sequence shown here is derived from an EMBL/GenBank/DDBJ whole genome shotgun (WGS) entry which is preliminary data.</text>
</comment>
<evidence type="ECO:0000256" key="4">
    <source>
        <dbReference type="ARBA" id="ARBA00023128"/>
    </source>
</evidence>
<dbReference type="PANTHER" id="PTHR13126:SF0">
    <property type="entry name" value="ATP SYNTHASE MITOCHONDRIAL F1 COMPLEX ASSEMBLY FACTOR 1"/>
    <property type="match status" value="1"/>
</dbReference>
<dbReference type="EMBL" id="SGPK01000093">
    <property type="protein sequence ID" value="THH08612.1"/>
    <property type="molecule type" value="Genomic_DNA"/>
</dbReference>
<evidence type="ECO:0000256" key="1">
    <source>
        <dbReference type="ARBA" id="ARBA00004173"/>
    </source>
</evidence>
<protein>
    <submittedName>
        <fullName evidence="5">Uncharacterized protein</fullName>
    </submittedName>
</protein>
<proteinExistence type="inferred from homology"/>
<comment type="subcellular location">
    <subcellularLocation>
        <location evidence="1">Mitochondrion</location>
    </subcellularLocation>
</comment>
<dbReference type="PANTHER" id="PTHR13126">
    <property type="entry name" value="CHAPERONE ATP11"/>
    <property type="match status" value="1"/>
</dbReference>
<name>A0A4S4LA89_9AGAM</name>
<keyword evidence="4" id="KW-0496">Mitochondrion</keyword>